<feature type="region of interest" description="Disordered" evidence="5">
    <location>
        <begin position="438"/>
        <end position="464"/>
    </location>
</feature>
<dbReference type="CDD" id="cd00048">
    <property type="entry name" value="DSRM_SF"/>
    <property type="match status" value="1"/>
</dbReference>
<dbReference type="GO" id="GO:0007281">
    <property type="term" value="P:germ cell development"/>
    <property type="evidence" value="ECO:0007669"/>
    <property type="project" value="TreeGrafter"/>
</dbReference>
<keyword evidence="11" id="KW-1185">Reference proteome</keyword>
<dbReference type="GO" id="GO:0098964">
    <property type="term" value="P:anterograde dendritic transport of messenger ribonucleoprotein complex"/>
    <property type="evidence" value="ECO:0007669"/>
    <property type="project" value="TreeGrafter"/>
</dbReference>
<sequence>MNCDVSAQQQQQGSGYEDKERFAKTPLSMLNDIARHNKIKPEFCLENETGPAHEKVFTVKLKLGEDESYVGAGSSIKKAQQEAAKVALAESSLLASTNQKNKETKKSNLPSTVELNTYAAKQNISTKYVLLDQQPYHRGWCYYYRLYIGVDTDLYFDGDAFTHQQARNMCAHNALEYFKQFSQTEQQSAFNNNDNNIKKKTKSDISILYEQAKRLQLPIHFEINFIYDHLNQRTFHATFYVGDETGYGQGQTKQIAKLMAAKNILGKLSLSSPTFTPIRQQRSPRRKKPTKCSYQFKQQKVEAPNYGRGTINPIARLLQIQQAKNKKFIYELINNENDENQNKNENGEKLFYCRLTVTSGNSDGTHDVNDEHETIGSGINKRLAKRNAAEQMLEKLGYSQTSVNILPPPPRKSSLKGSSTINNKNIDNNTEKKHVKFLTDEPIEKLSTTNESKNESTKPDESSDIAENYKQELEQSCTNLNIQILYENQKTQSSPNNSNVFSSILSLSIKDHLLAQFLGQGPNINVAQEQAAKVALLNLRKLFTSSNKHMINQIVNQLSSCHTNIVNVVQTNNASRFNMVTNDSLDDLRLFHASEKSRLSRLLEQLEWSEECLNDHSKFVTCPYNAYHRINEEKIYSHIVGCQLMNDGYERKYQKEIVECEREKEFLNQSVIKLDPVKLANILQKPYPVSVPLTIESTCINFTVNERCLIEKATYDQAKQLGSVPPTLNENIIDLAAAQSAKTSTKSETDLLAELRDRKRRRTKYRGGGVNKKSYYDVNTFKLFDIYIVI</sequence>
<evidence type="ECO:0000313" key="8">
    <source>
        <dbReference type="EMBL" id="CAF1169682.1"/>
    </source>
</evidence>
<evidence type="ECO:0000313" key="9">
    <source>
        <dbReference type="EMBL" id="CAF3747193.1"/>
    </source>
</evidence>
<name>A0A814UAX7_9BILA</name>
<feature type="compositionally biased region" description="Polar residues" evidence="5">
    <location>
        <begin position="415"/>
        <end position="426"/>
    </location>
</feature>
<dbReference type="SMART" id="SM00358">
    <property type="entry name" value="DSRM"/>
    <property type="match status" value="5"/>
</dbReference>
<accession>A0A814UAX7</accession>
<dbReference type="EMBL" id="CAJNOK010005542">
    <property type="protein sequence ID" value="CAF0976406.1"/>
    <property type="molecule type" value="Genomic_DNA"/>
</dbReference>
<dbReference type="GO" id="GO:0035418">
    <property type="term" value="P:protein localization to synapse"/>
    <property type="evidence" value="ECO:0007669"/>
    <property type="project" value="TreeGrafter"/>
</dbReference>
<dbReference type="Proteomes" id="UP000663829">
    <property type="component" value="Unassembled WGS sequence"/>
</dbReference>
<feature type="compositionally biased region" description="Polar residues" evidence="5">
    <location>
        <begin position="1"/>
        <end position="14"/>
    </location>
</feature>
<dbReference type="Gene3D" id="3.30.160.20">
    <property type="match status" value="4"/>
</dbReference>
<dbReference type="PANTHER" id="PTHR46054:SF3">
    <property type="entry name" value="MATERNAL EFFECT PROTEIN STAUFEN"/>
    <property type="match status" value="1"/>
</dbReference>
<dbReference type="AlphaFoldDB" id="A0A814UAX7"/>
<feature type="domain" description="DRBM" evidence="6">
    <location>
        <begin position="312"/>
        <end position="398"/>
    </location>
</feature>
<dbReference type="Pfam" id="PF00035">
    <property type="entry name" value="dsrm"/>
    <property type="match status" value="3"/>
</dbReference>
<dbReference type="Proteomes" id="UP000682733">
    <property type="component" value="Unassembled WGS sequence"/>
</dbReference>
<dbReference type="EMBL" id="CAJOBC010007469">
    <property type="protein sequence ID" value="CAF3933403.1"/>
    <property type="molecule type" value="Genomic_DNA"/>
</dbReference>
<dbReference type="GO" id="GO:0003729">
    <property type="term" value="F:mRNA binding"/>
    <property type="evidence" value="ECO:0007669"/>
    <property type="project" value="TreeGrafter"/>
</dbReference>
<evidence type="ECO:0000313" key="11">
    <source>
        <dbReference type="Proteomes" id="UP000663829"/>
    </source>
</evidence>
<evidence type="ECO:0000259" key="6">
    <source>
        <dbReference type="PROSITE" id="PS50137"/>
    </source>
</evidence>
<keyword evidence="3" id="KW-0862">Zinc</keyword>
<dbReference type="GO" id="GO:0008270">
    <property type="term" value="F:zinc ion binding"/>
    <property type="evidence" value="ECO:0007669"/>
    <property type="project" value="UniProtKB-KW"/>
</dbReference>
<feature type="compositionally biased region" description="Basic and acidic residues" evidence="5">
    <location>
        <begin position="452"/>
        <end position="464"/>
    </location>
</feature>
<gene>
    <name evidence="8" type="ORF">GPM918_LOCUS22114</name>
    <name evidence="7" type="ORF">OVA965_LOCUS13353</name>
    <name evidence="10" type="ORF">SRO942_LOCUS22110</name>
    <name evidence="9" type="ORF">TMI583_LOCUS13356</name>
</gene>
<dbReference type="Proteomes" id="UP000681722">
    <property type="component" value="Unassembled WGS sequence"/>
</dbReference>
<evidence type="ECO:0000313" key="7">
    <source>
        <dbReference type="EMBL" id="CAF0976406.1"/>
    </source>
</evidence>
<comment type="caution">
    <text evidence="8">The sequence shown here is derived from an EMBL/GenBank/DDBJ whole genome shotgun (WGS) entry which is preliminary data.</text>
</comment>
<dbReference type="GO" id="GO:0008298">
    <property type="term" value="P:intracellular mRNA localization"/>
    <property type="evidence" value="ECO:0007669"/>
    <property type="project" value="TreeGrafter"/>
</dbReference>
<dbReference type="GO" id="GO:0043025">
    <property type="term" value="C:neuronal cell body"/>
    <property type="evidence" value="ECO:0007669"/>
    <property type="project" value="TreeGrafter"/>
</dbReference>
<organism evidence="8 11">
    <name type="scientific">Didymodactylos carnosus</name>
    <dbReference type="NCBI Taxonomy" id="1234261"/>
    <lineage>
        <taxon>Eukaryota</taxon>
        <taxon>Metazoa</taxon>
        <taxon>Spiralia</taxon>
        <taxon>Gnathifera</taxon>
        <taxon>Rotifera</taxon>
        <taxon>Eurotatoria</taxon>
        <taxon>Bdelloidea</taxon>
        <taxon>Philodinida</taxon>
        <taxon>Philodinidae</taxon>
        <taxon>Didymodactylos</taxon>
    </lineage>
</organism>
<dbReference type="Pfam" id="PF05253">
    <property type="entry name" value="zf-U11-48K"/>
    <property type="match status" value="1"/>
</dbReference>
<feature type="domain" description="DRBM" evidence="6">
    <location>
        <begin position="468"/>
        <end position="541"/>
    </location>
</feature>
<reference evidence="8" key="1">
    <citation type="submission" date="2021-02" db="EMBL/GenBank/DDBJ databases">
        <authorList>
            <person name="Nowell W R."/>
        </authorList>
    </citation>
    <scope>NUCLEOTIDE SEQUENCE</scope>
</reference>
<keyword evidence="1" id="KW-0479">Metal-binding</keyword>
<dbReference type="EMBL" id="CAJOBA010005548">
    <property type="protein sequence ID" value="CAF3747193.1"/>
    <property type="molecule type" value="Genomic_DNA"/>
</dbReference>
<dbReference type="InterPro" id="IPR051740">
    <property type="entry name" value="DRBM-containing_protein"/>
</dbReference>
<feature type="domain" description="DRBM" evidence="6">
    <location>
        <begin position="25"/>
        <end position="93"/>
    </location>
</feature>
<dbReference type="GO" id="GO:0003725">
    <property type="term" value="F:double-stranded RNA binding"/>
    <property type="evidence" value="ECO:0007669"/>
    <property type="project" value="TreeGrafter"/>
</dbReference>
<dbReference type="PANTHER" id="PTHR46054">
    <property type="entry name" value="MATERNAL EFFECT PROTEIN STAUFEN"/>
    <property type="match status" value="1"/>
</dbReference>
<dbReference type="InterPro" id="IPR022776">
    <property type="entry name" value="TRM13/UPF0224_CHHC_Znf_dom"/>
</dbReference>
<protein>
    <recommendedName>
        <fullName evidence="6">DRBM domain-containing protein</fullName>
    </recommendedName>
</protein>
<evidence type="ECO:0000256" key="3">
    <source>
        <dbReference type="ARBA" id="ARBA00022833"/>
    </source>
</evidence>
<dbReference type="GO" id="GO:0032839">
    <property type="term" value="C:dendrite cytoplasm"/>
    <property type="evidence" value="ECO:0007669"/>
    <property type="project" value="GOC"/>
</dbReference>
<dbReference type="SUPFAM" id="SSF54768">
    <property type="entry name" value="dsRNA-binding domain-like"/>
    <property type="match status" value="5"/>
</dbReference>
<feature type="domain" description="DRBM" evidence="6">
    <location>
        <begin position="203"/>
        <end position="270"/>
    </location>
</feature>
<keyword evidence="2" id="KW-0863">Zinc-finger</keyword>
<dbReference type="Proteomes" id="UP000677228">
    <property type="component" value="Unassembled WGS sequence"/>
</dbReference>
<keyword evidence="4" id="KW-0694">RNA-binding</keyword>
<evidence type="ECO:0000256" key="2">
    <source>
        <dbReference type="ARBA" id="ARBA00022771"/>
    </source>
</evidence>
<feature type="region of interest" description="Disordered" evidence="5">
    <location>
        <begin position="1"/>
        <end position="22"/>
    </location>
</feature>
<evidence type="ECO:0000256" key="4">
    <source>
        <dbReference type="PROSITE-ProRule" id="PRU00266"/>
    </source>
</evidence>
<evidence type="ECO:0000256" key="5">
    <source>
        <dbReference type="SAM" id="MobiDB-lite"/>
    </source>
</evidence>
<dbReference type="OrthoDB" id="10037267at2759"/>
<dbReference type="GO" id="GO:0010494">
    <property type="term" value="C:cytoplasmic stress granule"/>
    <property type="evidence" value="ECO:0007669"/>
    <property type="project" value="TreeGrafter"/>
</dbReference>
<dbReference type="CDD" id="cd19857">
    <property type="entry name" value="DSRM_STAU_rpt1"/>
    <property type="match status" value="1"/>
</dbReference>
<dbReference type="PROSITE" id="PS50137">
    <property type="entry name" value="DS_RBD"/>
    <property type="match status" value="4"/>
</dbReference>
<evidence type="ECO:0000313" key="10">
    <source>
        <dbReference type="EMBL" id="CAF3933403.1"/>
    </source>
</evidence>
<dbReference type="GO" id="GO:0005886">
    <property type="term" value="C:plasma membrane"/>
    <property type="evidence" value="ECO:0007669"/>
    <property type="project" value="TreeGrafter"/>
</dbReference>
<feature type="region of interest" description="Disordered" evidence="5">
    <location>
        <begin position="400"/>
        <end position="426"/>
    </location>
</feature>
<dbReference type="EMBL" id="CAJNOQ010007470">
    <property type="protein sequence ID" value="CAF1169682.1"/>
    <property type="molecule type" value="Genomic_DNA"/>
</dbReference>
<evidence type="ECO:0000256" key="1">
    <source>
        <dbReference type="ARBA" id="ARBA00022723"/>
    </source>
</evidence>
<dbReference type="InterPro" id="IPR014720">
    <property type="entry name" value="dsRBD_dom"/>
</dbReference>
<proteinExistence type="predicted"/>